<dbReference type="InterPro" id="IPR051205">
    <property type="entry name" value="UbiH/COQ6_monooxygenase"/>
</dbReference>
<keyword evidence="7" id="KW-0503">Monooxygenase</keyword>
<protein>
    <submittedName>
        <fullName evidence="9">FAD-dependent 2-octaprenylphenol hydroxylase</fullName>
    </submittedName>
</protein>
<evidence type="ECO:0000256" key="5">
    <source>
        <dbReference type="ARBA" id="ARBA00022827"/>
    </source>
</evidence>
<keyword evidence="4" id="KW-0285">Flavoprotein</keyword>
<dbReference type="Pfam" id="PF01494">
    <property type="entry name" value="FAD_binding_3"/>
    <property type="match status" value="1"/>
</dbReference>
<accession>A0ABX3KKF5</accession>
<evidence type="ECO:0000256" key="1">
    <source>
        <dbReference type="ARBA" id="ARBA00001974"/>
    </source>
</evidence>
<dbReference type="SUPFAM" id="SSF51905">
    <property type="entry name" value="FAD/NAD(P)-binding domain"/>
    <property type="match status" value="1"/>
</dbReference>
<dbReference type="NCBIfam" id="TIGR01988">
    <property type="entry name" value="Ubi-OHases"/>
    <property type="match status" value="1"/>
</dbReference>
<reference evidence="10" key="1">
    <citation type="submission" date="2017-01" db="EMBL/GenBank/DDBJ databases">
        <title>Draft genome of the species Salinivibrio sharmensis.</title>
        <authorList>
            <person name="Lopez-Hermoso C."/>
            <person name="De La Haba R."/>
            <person name="Sanchez-Porro C."/>
            <person name="Ventosa A."/>
        </authorList>
    </citation>
    <scope>NUCLEOTIDE SEQUENCE [LARGE SCALE GENOMIC DNA]</scope>
    <source>
        <strain evidence="10">CBH463</strain>
    </source>
</reference>
<dbReference type="PANTHER" id="PTHR43876:SF7">
    <property type="entry name" value="UBIQUINONE BIOSYNTHESIS MONOOXYGENASE COQ6, MITOCHONDRIAL"/>
    <property type="match status" value="1"/>
</dbReference>
<dbReference type="PANTHER" id="PTHR43876">
    <property type="entry name" value="UBIQUINONE BIOSYNTHESIS MONOOXYGENASE COQ6, MITOCHONDRIAL"/>
    <property type="match status" value="1"/>
</dbReference>
<dbReference type="Gene3D" id="3.50.50.60">
    <property type="entry name" value="FAD/NAD(P)-binding domain"/>
    <property type="match status" value="2"/>
</dbReference>
<name>A0ABX3KKF5_9GAMM</name>
<feature type="domain" description="FAD-binding" evidence="8">
    <location>
        <begin position="6"/>
        <end position="348"/>
    </location>
</feature>
<proteinExistence type="inferred from homology"/>
<dbReference type="PRINTS" id="PR00420">
    <property type="entry name" value="RNGMNOXGNASE"/>
</dbReference>
<dbReference type="Proteomes" id="UP000188627">
    <property type="component" value="Unassembled WGS sequence"/>
</dbReference>
<organism evidence="9 10">
    <name type="scientific">Salinivibrio sharmensis</name>
    <dbReference type="NCBI Taxonomy" id="390883"/>
    <lineage>
        <taxon>Bacteria</taxon>
        <taxon>Pseudomonadati</taxon>
        <taxon>Pseudomonadota</taxon>
        <taxon>Gammaproteobacteria</taxon>
        <taxon>Vibrionales</taxon>
        <taxon>Vibrionaceae</taxon>
        <taxon>Salinivibrio</taxon>
    </lineage>
</organism>
<keyword evidence="5" id="KW-0274">FAD</keyword>
<evidence type="ECO:0000256" key="3">
    <source>
        <dbReference type="ARBA" id="ARBA00005349"/>
    </source>
</evidence>
<dbReference type="InterPro" id="IPR018168">
    <property type="entry name" value="Ubi_Hdrlase_CS"/>
</dbReference>
<sequence>MKMINVDVAIVGGGMVGLTLAASLADTDLRVLVIEGKAPDTTFSDVPENRVSALSRASESILRNLDVWSSIVSRRAASYQQMRVWEKDSFADIHFDAQAFGQQNLGHIVENRVIQLALLEKVQKQDNVTVLMPEQCQSMLQGESETWLQLASGGGVTAKLVVGADGARSWVREHAQLPLVQRDYGHHAVVATVRTAEPHQGVARQVFTPDGPLAFLPLSDSHLCSIVWSIPPEQARDYVAIDAELFNRALTAAFDAKLGLCEVLGPRASYPLTMRYAQNFAAERLALVGDAAHTIHPLAGQGVNLGMLDAAALAQTLAALSAKGKDIGHYAGLRHYERWRKAEAAQMIAAMQGFRSLFAGDNPVKKLIRGLGMRAVNHLPGAKQPFMARALGVEGDLPELAKPATRTATFS</sequence>
<gene>
    <name evidence="9" type="ORF">BZG74_02785</name>
</gene>
<dbReference type="InterPro" id="IPR002938">
    <property type="entry name" value="FAD-bd"/>
</dbReference>
<dbReference type="PROSITE" id="PS01304">
    <property type="entry name" value="UBIH"/>
    <property type="match status" value="1"/>
</dbReference>
<comment type="similarity">
    <text evidence="3">Belongs to the UbiH/COQ6 family.</text>
</comment>
<evidence type="ECO:0000313" key="9">
    <source>
        <dbReference type="EMBL" id="OOE90243.1"/>
    </source>
</evidence>
<evidence type="ECO:0000256" key="4">
    <source>
        <dbReference type="ARBA" id="ARBA00022630"/>
    </source>
</evidence>
<evidence type="ECO:0000256" key="2">
    <source>
        <dbReference type="ARBA" id="ARBA00004749"/>
    </source>
</evidence>
<comment type="pathway">
    <text evidence="2">Cofactor biosynthesis; ubiquinone biosynthesis.</text>
</comment>
<comment type="caution">
    <text evidence="9">The sequence shown here is derived from an EMBL/GenBank/DDBJ whole genome shotgun (WGS) entry which is preliminary data.</text>
</comment>
<keyword evidence="10" id="KW-1185">Reference proteome</keyword>
<dbReference type="InterPro" id="IPR036188">
    <property type="entry name" value="FAD/NAD-bd_sf"/>
</dbReference>
<dbReference type="InterPro" id="IPR010971">
    <property type="entry name" value="UbiH/COQ6"/>
</dbReference>
<dbReference type="EMBL" id="MUFC01000002">
    <property type="protein sequence ID" value="OOE90243.1"/>
    <property type="molecule type" value="Genomic_DNA"/>
</dbReference>
<evidence type="ECO:0000256" key="6">
    <source>
        <dbReference type="ARBA" id="ARBA00023002"/>
    </source>
</evidence>
<dbReference type="NCBIfam" id="NF006461">
    <property type="entry name" value="PRK08850.1"/>
    <property type="match status" value="1"/>
</dbReference>
<dbReference type="RefSeq" id="WP_077771241.1">
    <property type="nucleotide sequence ID" value="NZ_MUFC01000002.1"/>
</dbReference>
<evidence type="ECO:0000259" key="8">
    <source>
        <dbReference type="Pfam" id="PF01494"/>
    </source>
</evidence>
<evidence type="ECO:0000313" key="10">
    <source>
        <dbReference type="Proteomes" id="UP000188627"/>
    </source>
</evidence>
<keyword evidence="6" id="KW-0560">Oxidoreductase</keyword>
<comment type="cofactor">
    <cofactor evidence="1">
        <name>FAD</name>
        <dbReference type="ChEBI" id="CHEBI:57692"/>
    </cofactor>
</comment>
<evidence type="ECO:0000256" key="7">
    <source>
        <dbReference type="ARBA" id="ARBA00023033"/>
    </source>
</evidence>